<dbReference type="EMBL" id="BTGU01000003">
    <property type="protein sequence ID" value="GMN32537.1"/>
    <property type="molecule type" value="Genomic_DNA"/>
</dbReference>
<proteinExistence type="predicted"/>
<keyword evidence="3" id="KW-1185">Reference proteome</keyword>
<organism evidence="2 3">
    <name type="scientific">Ficus carica</name>
    <name type="common">Common fig</name>
    <dbReference type="NCBI Taxonomy" id="3494"/>
    <lineage>
        <taxon>Eukaryota</taxon>
        <taxon>Viridiplantae</taxon>
        <taxon>Streptophyta</taxon>
        <taxon>Embryophyta</taxon>
        <taxon>Tracheophyta</taxon>
        <taxon>Spermatophyta</taxon>
        <taxon>Magnoliopsida</taxon>
        <taxon>eudicotyledons</taxon>
        <taxon>Gunneridae</taxon>
        <taxon>Pentapetalae</taxon>
        <taxon>rosids</taxon>
        <taxon>fabids</taxon>
        <taxon>Rosales</taxon>
        <taxon>Moraceae</taxon>
        <taxon>Ficeae</taxon>
        <taxon>Ficus</taxon>
    </lineage>
</organism>
<evidence type="ECO:0000313" key="3">
    <source>
        <dbReference type="Proteomes" id="UP001187192"/>
    </source>
</evidence>
<sequence length="121" mass="13540">MARFDLEISEAAARVAREASESGCNVAKMLIEIDKRTVIPHHKFEVVRILTHNYDDDDDGDADRERDGDEDEPELNSAIEESFAESSMAFGSVPAAKSVVEALEKFRYEGSCDQDHEMSRS</sequence>
<feature type="region of interest" description="Disordered" evidence="1">
    <location>
        <begin position="53"/>
        <end position="75"/>
    </location>
</feature>
<comment type="caution">
    <text evidence="2">The sequence shown here is derived from an EMBL/GenBank/DDBJ whole genome shotgun (WGS) entry which is preliminary data.</text>
</comment>
<protein>
    <submittedName>
        <fullName evidence="2">Uncharacterized protein</fullName>
    </submittedName>
</protein>
<reference evidence="2" key="1">
    <citation type="submission" date="2023-07" db="EMBL/GenBank/DDBJ databases">
        <title>draft genome sequence of fig (Ficus carica).</title>
        <authorList>
            <person name="Takahashi T."/>
            <person name="Nishimura K."/>
        </authorList>
    </citation>
    <scope>NUCLEOTIDE SEQUENCE</scope>
</reference>
<feature type="compositionally biased region" description="Acidic residues" evidence="1">
    <location>
        <begin position="55"/>
        <end position="74"/>
    </location>
</feature>
<dbReference type="Proteomes" id="UP001187192">
    <property type="component" value="Unassembled WGS sequence"/>
</dbReference>
<name>A0AA87ZES3_FICCA</name>
<dbReference type="AlphaFoldDB" id="A0AA87ZES3"/>
<evidence type="ECO:0000256" key="1">
    <source>
        <dbReference type="SAM" id="MobiDB-lite"/>
    </source>
</evidence>
<gene>
    <name evidence="2" type="ORF">TIFTF001_003716</name>
</gene>
<accession>A0AA87ZES3</accession>
<evidence type="ECO:0000313" key="2">
    <source>
        <dbReference type="EMBL" id="GMN32537.1"/>
    </source>
</evidence>